<evidence type="ECO:0000313" key="1">
    <source>
        <dbReference type="EMBL" id="KAF2034796.1"/>
    </source>
</evidence>
<name>A0A9P4HGJ8_9PLEO</name>
<keyword evidence="2" id="KW-1185">Reference proteome</keyword>
<dbReference type="Proteomes" id="UP000799777">
    <property type="component" value="Unassembled WGS sequence"/>
</dbReference>
<gene>
    <name evidence="1" type="ORF">EK21DRAFT_107920</name>
</gene>
<protein>
    <submittedName>
        <fullName evidence="1">Uncharacterized protein</fullName>
    </submittedName>
</protein>
<reference evidence="1" key="1">
    <citation type="journal article" date="2020" name="Stud. Mycol.">
        <title>101 Dothideomycetes genomes: a test case for predicting lifestyles and emergence of pathogens.</title>
        <authorList>
            <person name="Haridas S."/>
            <person name="Albert R."/>
            <person name="Binder M."/>
            <person name="Bloem J."/>
            <person name="Labutti K."/>
            <person name="Salamov A."/>
            <person name="Andreopoulos B."/>
            <person name="Baker S."/>
            <person name="Barry K."/>
            <person name="Bills G."/>
            <person name="Bluhm B."/>
            <person name="Cannon C."/>
            <person name="Castanera R."/>
            <person name="Culley D."/>
            <person name="Daum C."/>
            <person name="Ezra D."/>
            <person name="Gonzalez J."/>
            <person name="Henrissat B."/>
            <person name="Kuo A."/>
            <person name="Liang C."/>
            <person name="Lipzen A."/>
            <person name="Lutzoni F."/>
            <person name="Magnuson J."/>
            <person name="Mondo S."/>
            <person name="Nolan M."/>
            <person name="Ohm R."/>
            <person name="Pangilinan J."/>
            <person name="Park H.-J."/>
            <person name="Ramirez L."/>
            <person name="Alfaro M."/>
            <person name="Sun H."/>
            <person name="Tritt A."/>
            <person name="Yoshinaga Y."/>
            <person name="Zwiers L.-H."/>
            <person name="Turgeon B."/>
            <person name="Goodwin S."/>
            <person name="Spatafora J."/>
            <person name="Crous P."/>
            <person name="Grigoriev I."/>
        </authorList>
    </citation>
    <scope>NUCLEOTIDE SEQUENCE</scope>
    <source>
        <strain evidence="1">CBS 110217</strain>
    </source>
</reference>
<dbReference type="AlphaFoldDB" id="A0A9P4HGJ8"/>
<dbReference type="EMBL" id="ML978160">
    <property type="protein sequence ID" value="KAF2034796.1"/>
    <property type="molecule type" value="Genomic_DNA"/>
</dbReference>
<evidence type="ECO:0000313" key="2">
    <source>
        <dbReference type="Proteomes" id="UP000799777"/>
    </source>
</evidence>
<sequence>MDQLHLHCKWSIASRYATKVFTRRVGKKLITGVNKANPLAGLSTATTLSVIDHMRLSGPRLRELSPSIARAFAKTKLADFIPSELKMLEMNLTIDRLCIQLKDSYVLNLGFLDTKNVNLNRLVINVHLRDPSRAMYPIARNLFEIEATRISRKLVGNHSMMEIVGDHNMVDVAQALN</sequence>
<organism evidence="1 2">
    <name type="scientific">Setomelanomma holmii</name>
    <dbReference type="NCBI Taxonomy" id="210430"/>
    <lineage>
        <taxon>Eukaryota</taxon>
        <taxon>Fungi</taxon>
        <taxon>Dikarya</taxon>
        <taxon>Ascomycota</taxon>
        <taxon>Pezizomycotina</taxon>
        <taxon>Dothideomycetes</taxon>
        <taxon>Pleosporomycetidae</taxon>
        <taxon>Pleosporales</taxon>
        <taxon>Pleosporineae</taxon>
        <taxon>Phaeosphaeriaceae</taxon>
        <taxon>Setomelanomma</taxon>
    </lineage>
</organism>
<accession>A0A9P4HGJ8</accession>
<proteinExistence type="predicted"/>
<comment type="caution">
    <text evidence="1">The sequence shown here is derived from an EMBL/GenBank/DDBJ whole genome shotgun (WGS) entry which is preliminary data.</text>
</comment>